<evidence type="ECO:0000313" key="1">
    <source>
        <dbReference type="EMBL" id="GFZ82025.1"/>
    </source>
</evidence>
<evidence type="ECO:0000313" key="2">
    <source>
        <dbReference type="Proteomes" id="UP000627715"/>
    </source>
</evidence>
<protein>
    <submittedName>
        <fullName evidence="1">Uncharacterized protein</fullName>
    </submittedName>
</protein>
<gene>
    <name evidence="1" type="ORF">GCM10011403_26890</name>
</gene>
<name>A0A916VKK5_9GAMM</name>
<keyword evidence="2" id="KW-1185">Reference proteome</keyword>
<dbReference type="EMBL" id="BMIY01000012">
    <property type="protein sequence ID" value="GFZ82025.1"/>
    <property type="molecule type" value="Genomic_DNA"/>
</dbReference>
<dbReference type="RefSeq" id="WP_068810292.1">
    <property type="nucleotide sequence ID" value="NZ_BMIY01000012.1"/>
</dbReference>
<proteinExistence type="predicted"/>
<reference evidence="1" key="1">
    <citation type="journal article" date="2014" name="Int. J. Syst. Evol. Microbiol.">
        <title>Complete genome sequence of Corynebacterium casei LMG S-19264T (=DSM 44701T), isolated from a smear-ripened cheese.</title>
        <authorList>
            <consortium name="US DOE Joint Genome Institute (JGI-PGF)"/>
            <person name="Walter F."/>
            <person name="Albersmeier A."/>
            <person name="Kalinowski J."/>
            <person name="Ruckert C."/>
        </authorList>
    </citation>
    <scope>NUCLEOTIDE SEQUENCE</scope>
    <source>
        <strain evidence="1">CGMCC 1.15425</strain>
    </source>
</reference>
<dbReference type="AlphaFoldDB" id="A0A916VKK5"/>
<dbReference type="Proteomes" id="UP000627715">
    <property type="component" value="Unassembled WGS sequence"/>
</dbReference>
<accession>A0A916VKK5</accession>
<comment type="caution">
    <text evidence="1">The sequence shown here is derived from an EMBL/GenBank/DDBJ whole genome shotgun (WGS) entry which is preliminary data.</text>
</comment>
<reference evidence="1" key="2">
    <citation type="submission" date="2020-09" db="EMBL/GenBank/DDBJ databases">
        <authorList>
            <person name="Sun Q."/>
            <person name="Zhou Y."/>
        </authorList>
    </citation>
    <scope>NUCLEOTIDE SEQUENCE</scope>
    <source>
        <strain evidence="1">CGMCC 1.15425</strain>
    </source>
</reference>
<organism evidence="1 2">
    <name type="scientific">Pseudohongiella nitratireducens</name>
    <dbReference type="NCBI Taxonomy" id="1768907"/>
    <lineage>
        <taxon>Bacteria</taxon>
        <taxon>Pseudomonadati</taxon>
        <taxon>Pseudomonadota</taxon>
        <taxon>Gammaproteobacteria</taxon>
        <taxon>Pseudomonadales</taxon>
        <taxon>Pseudohongiellaceae</taxon>
        <taxon>Pseudohongiella</taxon>
    </lineage>
</organism>
<sequence>MSVKLLPLDNFLNSFGNAMHNRMDLSPYYGHWYQCACGGEHVMDSRTSLVLQGYWKVMAICPEDPTYFTNIKVQMFMMVKFKGFKSLCGTRINTAEDQQLLMTVVDQLK</sequence>